<dbReference type="Proteomes" id="UP000053791">
    <property type="component" value="Unassembled WGS sequence"/>
</dbReference>
<dbReference type="InterPro" id="IPR004360">
    <property type="entry name" value="Glyas_Fos-R_dOase_dom"/>
</dbReference>
<dbReference type="RefSeq" id="WP_068348221.1">
    <property type="nucleotide sequence ID" value="NZ_LQBQ01000035.1"/>
</dbReference>
<dbReference type="PROSITE" id="PS51819">
    <property type="entry name" value="VOC"/>
    <property type="match status" value="1"/>
</dbReference>
<protein>
    <submittedName>
        <fullName evidence="3">Glyoxalase</fullName>
    </submittedName>
</protein>
<evidence type="ECO:0000313" key="3">
    <source>
        <dbReference type="EMBL" id="KUJ76411.1"/>
    </source>
</evidence>
<dbReference type="GO" id="GO:0046872">
    <property type="term" value="F:metal ion binding"/>
    <property type="evidence" value="ECO:0007669"/>
    <property type="project" value="UniProtKB-KW"/>
</dbReference>
<evidence type="ECO:0000313" key="4">
    <source>
        <dbReference type="Proteomes" id="UP000053791"/>
    </source>
</evidence>
<dbReference type="CDD" id="cd06587">
    <property type="entry name" value="VOC"/>
    <property type="match status" value="1"/>
</dbReference>
<dbReference type="InterPro" id="IPR037523">
    <property type="entry name" value="VOC_core"/>
</dbReference>
<sequence>MMATLEHTNFTVRNPQATAAWMQDVFGWKTRWEGPAIAGGYTVHVGSTHTYLALYAPADPKPAGESSYDTIGGLNHVGVLVEDIDATEAKVRAAGFEPHNHADYEPGRRFYFDDDNGIEFEVVQYD</sequence>
<dbReference type="InterPro" id="IPR029068">
    <property type="entry name" value="Glyas_Bleomycin-R_OHBP_Dase"/>
</dbReference>
<dbReference type="OrthoDB" id="7355345at2"/>
<dbReference type="Gene3D" id="3.10.180.10">
    <property type="entry name" value="2,3-Dihydroxybiphenyl 1,2-Dioxygenase, domain 1"/>
    <property type="match status" value="1"/>
</dbReference>
<dbReference type="AlphaFoldDB" id="A0A0X3TN06"/>
<evidence type="ECO:0000256" key="1">
    <source>
        <dbReference type="ARBA" id="ARBA00022723"/>
    </source>
</evidence>
<proteinExistence type="predicted"/>
<dbReference type="STRING" id="1685379.AVO45_11470"/>
<keyword evidence="1" id="KW-0479">Metal-binding</keyword>
<keyword evidence="4" id="KW-1185">Reference proteome</keyword>
<dbReference type="SUPFAM" id="SSF54593">
    <property type="entry name" value="Glyoxalase/Bleomycin resistance protein/Dihydroxybiphenyl dioxygenase"/>
    <property type="match status" value="1"/>
</dbReference>
<dbReference type="PANTHER" id="PTHR43048:SF3">
    <property type="entry name" value="METHYLMALONYL-COA EPIMERASE, MITOCHONDRIAL"/>
    <property type="match status" value="1"/>
</dbReference>
<comment type="caution">
    <text evidence="3">The sequence shown here is derived from an EMBL/GenBank/DDBJ whole genome shotgun (WGS) entry which is preliminary data.</text>
</comment>
<reference evidence="3 4" key="1">
    <citation type="submission" date="2015-12" db="EMBL/GenBank/DDBJ databases">
        <authorList>
            <person name="Shamseldin A."/>
            <person name="Moawad H."/>
            <person name="Abd El-Rahim W.M."/>
            <person name="Sadowsky M.J."/>
        </authorList>
    </citation>
    <scope>NUCLEOTIDE SEQUENCE [LARGE SCALE GENOMIC DNA]</scope>
    <source>
        <strain evidence="3 4">ZGT118</strain>
    </source>
</reference>
<dbReference type="InterPro" id="IPR051785">
    <property type="entry name" value="MMCE/EMCE_epimerase"/>
</dbReference>
<gene>
    <name evidence="3" type="ORF">AVO45_11470</name>
</gene>
<accession>A0A0X3TN06</accession>
<dbReference type="GO" id="GO:0046491">
    <property type="term" value="P:L-methylmalonyl-CoA metabolic process"/>
    <property type="evidence" value="ECO:0007669"/>
    <property type="project" value="TreeGrafter"/>
</dbReference>
<dbReference type="GO" id="GO:0004493">
    <property type="term" value="F:methylmalonyl-CoA epimerase activity"/>
    <property type="evidence" value="ECO:0007669"/>
    <property type="project" value="TreeGrafter"/>
</dbReference>
<organism evidence="3 4">
    <name type="scientific">Ruegeria marisrubri</name>
    <dbReference type="NCBI Taxonomy" id="1685379"/>
    <lineage>
        <taxon>Bacteria</taxon>
        <taxon>Pseudomonadati</taxon>
        <taxon>Pseudomonadota</taxon>
        <taxon>Alphaproteobacteria</taxon>
        <taxon>Rhodobacterales</taxon>
        <taxon>Roseobacteraceae</taxon>
        <taxon>Ruegeria</taxon>
    </lineage>
</organism>
<feature type="domain" description="VOC" evidence="2">
    <location>
        <begin position="4"/>
        <end position="125"/>
    </location>
</feature>
<dbReference type="EMBL" id="LQBQ01000035">
    <property type="protein sequence ID" value="KUJ76411.1"/>
    <property type="molecule type" value="Genomic_DNA"/>
</dbReference>
<evidence type="ECO:0000259" key="2">
    <source>
        <dbReference type="PROSITE" id="PS51819"/>
    </source>
</evidence>
<name>A0A0X3TN06_9RHOB</name>
<dbReference type="Pfam" id="PF00903">
    <property type="entry name" value="Glyoxalase"/>
    <property type="match status" value="1"/>
</dbReference>
<dbReference type="PANTHER" id="PTHR43048">
    <property type="entry name" value="METHYLMALONYL-COA EPIMERASE"/>
    <property type="match status" value="1"/>
</dbReference>